<proteinExistence type="predicted"/>
<gene>
    <name evidence="5" type="ORF">ABS24_05050</name>
</gene>
<dbReference type="EMBL" id="LICA01000153">
    <property type="protein sequence ID" value="KRO94433.1"/>
    <property type="molecule type" value="Genomic_DNA"/>
</dbReference>
<evidence type="ECO:0000313" key="5">
    <source>
        <dbReference type="EMBL" id="KRO94433.1"/>
    </source>
</evidence>
<organism evidence="5 6">
    <name type="scientific">SAR92 bacterium BACL26 MAG-121220-bin70</name>
    <dbReference type="NCBI Taxonomy" id="1655626"/>
    <lineage>
        <taxon>Bacteria</taxon>
        <taxon>Pseudomonadati</taxon>
        <taxon>Pseudomonadota</taxon>
        <taxon>Gammaproteobacteria</taxon>
        <taxon>Cellvibrionales</taxon>
        <taxon>Porticoccaceae</taxon>
        <taxon>SAR92 clade</taxon>
    </lineage>
</organism>
<keyword evidence="2 5" id="KW-0808">Transferase</keyword>
<dbReference type="Pfam" id="PF01553">
    <property type="entry name" value="Acyltransferase"/>
    <property type="match status" value="1"/>
</dbReference>
<dbReference type="AlphaFoldDB" id="A0A0R2U4K4"/>
<comment type="pathway">
    <text evidence="1">Lipid metabolism.</text>
</comment>
<dbReference type="InterPro" id="IPR002123">
    <property type="entry name" value="Plipid/glycerol_acylTrfase"/>
</dbReference>
<evidence type="ECO:0000259" key="4">
    <source>
        <dbReference type="SMART" id="SM00563"/>
    </source>
</evidence>
<evidence type="ECO:0000256" key="1">
    <source>
        <dbReference type="ARBA" id="ARBA00005189"/>
    </source>
</evidence>
<protein>
    <submittedName>
        <fullName evidence="5">Acyltransferase</fullName>
    </submittedName>
</protein>
<dbReference type="PANTHER" id="PTHR10434">
    <property type="entry name" value="1-ACYL-SN-GLYCEROL-3-PHOSPHATE ACYLTRANSFERASE"/>
    <property type="match status" value="1"/>
</dbReference>
<feature type="domain" description="Phospholipid/glycerol acyltransferase" evidence="4">
    <location>
        <begin position="51"/>
        <end position="163"/>
    </location>
</feature>
<keyword evidence="3 5" id="KW-0012">Acyltransferase</keyword>
<evidence type="ECO:0000313" key="6">
    <source>
        <dbReference type="Proteomes" id="UP000051213"/>
    </source>
</evidence>
<evidence type="ECO:0000256" key="3">
    <source>
        <dbReference type="ARBA" id="ARBA00023315"/>
    </source>
</evidence>
<dbReference type="SUPFAM" id="SSF69593">
    <property type="entry name" value="Glycerol-3-phosphate (1)-acyltransferase"/>
    <property type="match status" value="1"/>
</dbReference>
<dbReference type="GO" id="GO:0006654">
    <property type="term" value="P:phosphatidic acid biosynthetic process"/>
    <property type="evidence" value="ECO:0007669"/>
    <property type="project" value="TreeGrafter"/>
</dbReference>
<name>A0A0R2U4K4_9GAMM</name>
<dbReference type="SMART" id="SM00563">
    <property type="entry name" value="PlsC"/>
    <property type="match status" value="1"/>
</dbReference>
<dbReference type="GO" id="GO:0003841">
    <property type="term" value="F:1-acylglycerol-3-phosphate O-acyltransferase activity"/>
    <property type="evidence" value="ECO:0007669"/>
    <property type="project" value="TreeGrafter"/>
</dbReference>
<comment type="caution">
    <text evidence="5">The sequence shown here is derived from an EMBL/GenBank/DDBJ whole genome shotgun (WGS) entry which is preliminary data.</text>
</comment>
<evidence type="ECO:0000256" key="2">
    <source>
        <dbReference type="ARBA" id="ARBA00022679"/>
    </source>
</evidence>
<dbReference type="Proteomes" id="UP000051213">
    <property type="component" value="Unassembled WGS sequence"/>
</dbReference>
<dbReference type="PANTHER" id="PTHR10434:SF9">
    <property type="entry name" value="PHOSPHOLIPID_GLYCEROL ACYLTRANSFERASE DOMAIN-CONTAINING PROTEIN"/>
    <property type="match status" value="1"/>
</dbReference>
<accession>A0A0R2U4K4</accession>
<sequence>MAAKRPAVHQDQTPEHLRANRGVFSRWLGRTVLRVLGWRVEGQIPDLKRLLVIGAPHTSNWDFVLAMATILGLNLRMRWLAKHTIFKRGIVWFMEWLGGIPTNRTHPQQMVERVAQLAKKGKGVVIGITPEGTRKKAAKWKTGFLRIAKSLDCPILMIALNFPTKTIIIGDLYHPSGDNDYDLAAIKKYYSQFEGIHKNQF</sequence>
<reference evidence="5 6" key="1">
    <citation type="submission" date="2015-10" db="EMBL/GenBank/DDBJ databases">
        <title>Metagenome-Assembled Genomes uncover a global brackish microbiome.</title>
        <authorList>
            <person name="Hugerth L.W."/>
            <person name="Larsson J."/>
            <person name="Alneberg J."/>
            <person name="Lindh M.V."/>
            <person name="Legrand C."/>
            <person name="Pinhassi J."/>
            <person name="Andersson A.F."/>
        </authorList>
    </citation>
    <scope>NUCLEOTIDE SEQUENCE [LARGE SCALE GENOMIC DNA]</scope>
    <source>
        <strain evidence="5">BACL26 MAG-121220-bin70</strain>
    </source>
</reference>